<dbReference type="PANTHER" id="PTHR34387:SF2">
    <property type="entry name" value="SLR1258 PROTEIN"/>
    <property type="match status" value="1"/>
</dbReference>
<evidence type="ECO:0000313" key="2">
    <source>
        <dbReference type="EMBL" id="PNM68831.1"/>
    </source>
</evidence>
<accession>A0A087INN9</accession>
<dbReference type="PANTHER" id="PTHR34387">
    <property type="entry name" value="SLR1258 PROTEIN"/>
    <property type="match status" value="1"/>
</dbReference>
<dbReference type="OrthoDB" id="9806540at2"/>
<proteinExistence type="predicted"/>
<dbReference type="Pfam" id="PF04402">
    <property type="entry name" value="SIMPL"/>
    <property type="match status" value="1"/>
</dbReference>
<dbReference type="Proteomes" id="UP000863257">
    <property type="component" value="Unassembled WGS sequence"/>
</dbReference>
<dbReference type="Gene3D" id="3.30.110.170">
    <property type="entry name" value="Protein of unknown function (DUF541), domain 1"/>
    <property type="match status" value="1"/>
</dbReference>
<dbReference type="AlphaFoldDB" id="A0A087INN9"/>
<evidence type="ECO:0000313" key="3">
    <source>
        <dbReference type="Proteomes" id="UP000054370"/>
    </source>
</evidence>
<dbReference type="InterPro" id="IPR052022">
    <property type="entry name" value="26kDa_periplasmic_antigen"/>
</dbReference>
<dbReference type="GeneID" id="93894946"/>
<sequence length="238" mass="26590">MREMTTKAALILGASLIVGLGVLGYLVQQTAIQYKALDRIVTVKGLSEREYPADTVIWPIRYTVASNDIQALFEQVDAQAELITAFLAERELSDSVQFSAPSVIDKKAQQYGGEANADYRYLAIQTITVYSNKVDSVRQAISLIGQLGKKGIVFNQDSYDNPIVYSFTRLNEIKPEMIEEATHNAREVAEKFAKDSNSSLGKIRTASQGQFSIMDRDHNTPHIKRIRVVSTVQYYLSD</sequence>
<reference evidence="1" key="2">
    <citation type="journal article" date="2018" name="Genome Biol.">
        <title>SKESA: strategic k-mer extension for scrupulous assemblies.</title>
        <authorList>
            <person name="Souvorov A."/>
            <person name="Agarwala R."/>
            <person name="Lipman D.J."/>
        </authorList>
    </citation>
    <scope>NUCLEOTIDE SEQUENCE</scope>
    <source>
        <strain evidence="1">BCW_3452</strain>
    </source>
</reference>
<dbReference type="RefSeq" id="WP_017421263.1">
    <property type="nucleotide sequence ID" value="NZ_CP014636.1"/>
</dbReference>
<evidence type="ECO:0000313" key="1">
    <source>
        <dbReference type="EMBL" id="HAS8539085.1"/>
    </source>
</evidence>
<dbReference type="GO" id="GO:0006974">
    <property type="term" value="P:DNA damage response"/>
    <property type="evidence" value="ECO:0007669"/>
    <property type="project" value="TreeGrafter"/>
</dbReference>
<dbReference type="EMBL" id="LOSH02000004">
    <property type="protein sequence ID" value="PNM68831.1"/>
    <property type="molecule type" value="Genomic_DNA"/>
</dbReference>
<keyword evidence="3" id="KW-1185">Reference proteome</keyword>
<name>A0A087INN9_VIBVL</name>
<dbReference type="Proteomes" id="UP000054370">
    <property type="component" value="Unassembled WGS sequence"/>
</dbReference>
<dbReference type="InterPro" id="IPR016907">
    <property type="entry name" value="UCP029033"/>
</dbReference>
<dbReference type="Gene3D" id="3.30.70.2970">
    <property type="entry name" value="Protein of unknown function (DUF541), domain 2"/>
    <property type="match status" value="1"/>
</dbReference>
<protein>
    <submittedName>
        <fullName evidence="1">SIMPL domain-containing protein</fullName>
    </submittedName>
</protein>
<organism evidence="1">
    <name type="scientific">Vibrio vulnificus</name>
    <dbReference type="NCBI Taxonomy" id="672"/>
    <lineage>
        <taxon>Bacteria</taxon>
        <taxon>Pseudomonadati</taxon>
        <taxon>Pseudomonadota</taxon>
        <taxon>Gammaproteobacteria</taxon>
        <taxon>Vibrionales</taxon>
        <taxon>Vibrionaceae</taxon>
        <taxon>Vibrio</taxon>
    </lineage>
</organism>
<comment type="caution">
    <text evidence="1">The sequence shown here is derived from an EMBL/GenBank/DDBJ whole genome shotgun (WGS) entry which is preliminary data.</text>
</comment>
<reference evidence="2 3" key="1">
    <citation type="submission" date="2017-12" db="EMBL/GenBank/DDBJ databases">
        <title>FDA dAtabase for Regulatory Grade micrObial Sequences (FDA-ARGOS): Supporting development and validation of Infectious Disease Dx tests.</title>
        <authorList>
            <person name="Hoffmann M."/>
            <person name="Allard M."/>
            <person name="Evans P."/>
            <person name="Brown E."/>
            <person name="Tallon L.J."/>
            <person name="Sadzewicz L."/>
            <person name="Sengamalay N."/>
            <person name="Ott S."/>
            <person name="Godinez A."/>
            <person name="Nagaraj S."/>
            <person name="Vavikolanu K."/>
            <person name="Aluvathingal J."/>
            <person name="Nadendla S."/>
            <person name="Hobson J."/>
            <person name="Sichtig H."/>
        </authorList>
    </citation>
    <scope>NUCLEOTIDE SEQUENCE [LARGE SCALE GENOMIC DNA]</scope>
    <source>
        <strain evidence="3">ATCC 29307</strain>
        <strain evidence="2">FDAARGOS_118</strain>
    </source>
</reference>
<reference evidence="1" key="3">
    <citation type="submission" date="2019-01" db="EMBL/GenBank/DDBJ databases">
        <authorList>
            <consortium name="NCBI Pathogen Detection Project"/>
        </authorList>
    </citation>
    <scope>NUCLEOTIDE SEQUENCE</scope>
    <source>
        <strain evidence="1">BCW_3452</strain>
    </source>
</reference>
<dbReference type="PIRSF" id="PIRSF029033">
    <property type="entry name" value="UCP029033"/>
    <property type="match status" value="1"/>
</dbReference>
<dbReference type="EMBL" id="DACRBY010000004">
    <property type="protein sequence ID" value="HAS8539085.1"/>
    <property type="molecule type" value="Genomic_DNA"/>
</dbReference>
<gene>
    <name evidence="2" type="ORF">AL548_022620</name>
    <name evidence="1" type="ORF">I7730_04705</name>
</gene>
<dbReference type="InterPro" id="IPR007497">
    <property type="entry name" value="SIMPL/DUF541"/>
</dbReference>